<dbReference type="AlphaFoldDB" id="A0AAV1IIH9"/>
<dbReference type="GO" id="GO:0005737">
    <property type="term" value="C:cytoplasm"/>
    <property type="evidence" value="ECO:0007669"/>
    <property type="project" value="TreeGrafter"/>
</dbReference>
<dbReference type="Pfam" id="PF02114">
    <property type="entry name" value="Phosducin"/>
    <property type="match status" value="1"/>
</dbReference>
<evidence type="ECO:0000259" key="3">
    <source>
        <dbReference type="Pfam" id="PF02114"/>
    </source>
</evidence>
<dbReference type="PANTHER" id="PTHR45809:SF3">
    <property type="entry name" value="VIRAL IAP-ASSOCIATED FACTOR HOMOLOG"/>
    <property type="match status" value="1"/>
</dbReference>
<dbReference type="Gene3D" id="3.40.30.10">
    <property type="entry name" value="Glutaredoxin"/>
    <property type="match status" value="1"/>
</dbReference>
<comment type="caution">
    <text evidence="4">The sequence shown here is derived from an EMBL/GenBank/DDBJ whole genome shotgun (WGS) entry which is preliminary data.</text>
</comment>
<organism evidence="4 5">
    <name type="scientific">Coccomyxa viridis</name>
    <dbReference type="NCBI Taxonomy" id="1274662"/>
    <lineage>
        <taxon>Eukaryota</taxon>
        <taxon>Viridiplantae</taxon>
        <taxon>Chlorophyta</taxon>
        <taxon>core chlorophytes</taxon>
        <taxon>Trebouxiophyceae</taxon>
        <taxon>Trebouxiophyceae incertae sedis</taxon>
        <taxon>Coccomyxaceae</taxon>
        <taxon>Coccomyxa</taxon>
    </lineage>
</organism>
<protein>
    <recommendedName>
        <fullName evidence="3">Phosducin domain-containing protein</fullName>
    </recommendedName>
</protein>
<accession>A0AAV1IIH9</accession>
<reference evidence="4 5" key="1">
    <citation type="submission" date="2023-10" db="EMBL/GenBank/DDBJ databases">
        <authorList>
            <person name="Maclean D."/>
            <person name="Macfadyen A."/>
        </authorList>
    </citation>
    <scope>NUCLEOTIDE SEQUENCE [LARGE SCALE GENOMIC DNA]</scope>
</reference>
<feature type="domain" description="Phosducin" evidence="3">
    <location>
        <begin position="52"/>
        <end position="177"/>
    </location>
</feature>
<dbReference type="InterPro" id="IPR051498">
    <property type="entry name" value="Phosducin-like_chap/apop_reg"/>
</dbReference>
<name>A0AAV1IIH9_9CHLO</name>
<evidence type="ECO:0000313" key="5">
    <source>
        <dbReference type="Proteomes" id="UP001314263"/>
    </source>
</evidence>
<gene>
    <name evidence="4" type="ORF">CVIRNUC_009448</name>
</gene>
<evidence type="ECO:0000256" key="1">
    <source>
        <dbReference type="ARBA" id="ARBA00009686"/>
    </source>
</evidence>
<evidence type="ECO:0000313" key="4">
    <source>
        <dbReference type="EMBL" id="CAK0786235.1"/>
    </source>
</evidence>
<dbReference type="CDD" id="cd02988">
    <property type="entry name" value="Phd_like_VIAF"/>
    <property type="match status" value="1"/>
</dbReference>
<proteinExistence type="inferred from homology"/>
<sequence>MEYHTVYKRPEGETTQWEDLQRKFGNLPPKEAVQKPEAFVPAQDKSKDRQLLDNDDDIDALENAEDDFADDPFLEAYRQERLKQLREAAQRTKFGSVGSISRDEFVSQVTEDSRTSWVVVLLYQERVLGCQVLGACLKELAAQYNYVKFLKIASTECIPNYPDENLPTILVYHDGQCKRTIVGTRSLGDIRISPESVAAGLNDVGPICTGQNAGQGAGGTQH</sequence>
<feature type="region of interest" description="Disordered" evidence="2">
    <location>
        <begin position="28"/>
        <end position="52"/>
    </location>
</feature>
<dbReference type="GO" id="GO:0006457">
    <property type="term" value="P:protein folding"/>
    <property type="evidence" value="ECO:0007669"/>
    <property type="project" value="TreeGrafter"/>
</dbReference>
<dbReference type="InterPro" id="IPR024253">
    <property type="entry name" value="Phosducin_thioredoxin-like_dom"/>
</dbReference>
<dbReference type="InterPro" id="IPR036249">
    <property type="entry name" value="Thioredoxin-like_sf"/>
</dbReference>
<dbReference type="Proteomes" id="UP001314263">
    <property type="component" value="Unassembled WGS sequence"/>
</dbReference>
<dbReference type="EMBL" id="CAUYUE010000014">
    <property type="protein sequence ID" value="CAK0786235.1"/>
    <property type="molecule type" value="Genomic_DNA"/>
</dbReference>
<keyword evidence="5" id="KW-1185">Reference proteome</keyword>
<dbReference type="SUPFAM" id="SSF52833">
    <property type="entry name" value="Thioredoxin-like"/>
    <property type="match status" value="1"/>
</dbReference>
<dbReference type="PANTHER" id="PTHR45809">
    <property type="entry name" value="VIRAL IAP-ASSOCIATED FACTOR HOMOLOG"/>
    <property type="match status" value="1"/>
</dbReference>
<comment type="similarity">
    <text evidence="1">Belongs to the phosducin family.</text>
</comment>
<evidence type="ECO:0000256" key="2">
    <source>
        <dbReference type="SAM" id="MobiDB-lite"/>
    </source>
</evidence>